<dbReference type="Pfam" id="PF02682">
    <property type="entry name" value="CT_C_D"/>
    <property type="match status" value="1"/>
</dbReference>
<dbReference type="InterPro" id="IPR010016">
    <property type="entry name" value="PxpB"/>
</dbReference>
<feature type="domain" description="Carboxyltransferase" evidence="4">
    <location>
        <begin position="7"/>
        <end position="207"/>
    </location>
</feature>
<dbReference type="GO" id="GO:0005524">
    <property type="term" value="F:ATP binding"/>
    <property type="evidence" value="ECO:0007669"/>
    <property type="project" value="UniProtKB-KW"/>
</dbReference>
<keyword evidence="1" id="KW-0547">Nucleotide-binding</keyword>
<sequence length="230" mass="25292">MALPADIRIDALGDSALVLRLPAAIDEATNERVHALAAWIAANIRHGILDLVPAYHTLTVHYHPWRYGFEELAERIRAAEPETVQAAFRARTVSIPVCYDPRLGPDLPALAAHCRLSEDEVVRRHSGADYRVFFLGFKPGFAYLGGLHASLYMPRHDTPRLRVPAGAVGIGGAQTGIYPDSSPGGWQLIGRTPLRLFDPEQTPPSLLQAGDHVRFEPIDFDAYRELGGQC</sequence>
<dbReference type="SUPFAM" id="SSF160467">
    <property type="entry name" value="PH0987 N-terminal domain-like"/>
    <property type="match status" value="1"/>
</dbReference>
<dbReference type="SMART" id="SM00796">
    <property type="entry name" value="AHS1"/>
    <property type="match status" value="1"/>
</dbReference>
<proteinExistence type="predicted"/>
<organism evidence="5 6">
    <name type="scientific">Arenimonas maotaiensis</name>
    <dbReference type="NCBI Taxonomy" id="1446479"/>
    <lineage>
        <taxon>Bacteria</taxon>
        <taxon>Pseudomonadati</taxon>
        <taxon>Pseudomonadota</taxon>
        <taxon>Gammaproteobacteria</taxon>
        <taxon>Lysobacterales</taxon>
        <taxon>Lysobacteraceae</taxon>
        <taxon>Arenimonas</taxon>
    </lineage>
</organism>
<keyword evidence="2 5" id="KW-0378">Hydrolase</keyword>
<reference evidence="5" key="2">
    <citation type="submission" date="2020-09" db="EMBL/GenBank/DDBJ databases">
        <authorList>
            <person name="Sun Q."/>
            <person name="Zhou Y."/>
        </authorList>
    </citation>
    <scope>NUCLEOTIDE SEQUENCE</scope>
    <source>
        <strain evidence="5">CGMCC 1.12726</strain>
    </source>
</reference>
<accession>A0A917FJP9</accession>
<dbReference type="Gene3D" id="3.30.1360.40">
    <property type="match status" value="1"/>
</dbReference>
<dbReference type="InterPro" id="IPR029000">
    <property type="entry name" value="Cyclophilin-like_dom_sf"/>
</dbReference>
<dbReference type="NCBIfam" id="TIGR00370">
    <property type="entry name" value="5-oxoprolinase subunit PxpB"/>
    <property type="match status" value="1"/>
</dbReference>
<evidence type="ECO:0000256" key="1">
    <source>
        <dbReference type="ARBA" id="ARBA00022741"/>
    </source>
</evidence>
<dbReference type="GO" id="GO:0016787">
    <property type="term" value="F:hydrolase activity"/>
    <property type="evidence" value="ECO:0007669"/>
    <property type="project" value="UniProtKB-KW"/>
</dbReference>
<dbReference type="AlphaFoldDB" id="A0A917FJP9"/>
<dbReference type="PANTHER" id="PTHR34698:SF2">
    <property type="entry name" value="5-OXOPROLINASE SUBUNIT B"/>
    <property type="match status" value="1"/>
</dbReference>
<gene>
    <name evidence="5" type="ORF">GCM10010960_03630</name>
</gene>
<dbReference type="SUPFAM" id="SSF50891">
    <property type="entry name" value="Cyclophilin-like"/>
    <property type="match status" value="1"/>
</dbReference>
<dbReference type="EMBL" id="BMFO01000001">
    <property type="protein sequence ID" value="GGF84874.1"/>
    <property type="molecule type" value="Genomic_DNA"/>
</dbReference>
<protein>
    <submittedName>
        <fullName evidence="5">Allophanate hydrolase</fullName>
    </submittedName>
</protein>
<keyword evidence="6" id="KW-1185">Reference proteome</keyword>
<dbReference type="InterPro" id="IPR003833">
    <property type="entry name" value="CT_C_D"/>
</dbReference>
<evidence type="ECO:0000256" key="3">
    <source>
        <dbReference type="ARBA" id="ARBA00022840"/>
    </source>
</evidence>
<dbReference type="Gene3D" id="2.40.100.10">
    <property type="entry name" value="Cyclophilin-like"/>
    <property type="match status" value="1"/>
</dbReference>
<evidence type="ECO:0000313" key="5">
    <source>
        <dbReference type="EMBL" id="GGF84874.1"/>
    </source>
</evidence>
<name>A0A917FJP9_9GAMM</name>
<evidence type="ECO:0000256" key="2">
    <source>
        <dbReference type="ARBA" id="ARBA00022801"/>
    </source>
</evidence>
<comment type="caution">
    <text evidence="5">The sequence shown here is derived from an EMBL/GenBank/DDBJ whole genome shotgun (WGS) entry which is preliminary data.</text>
</comment>
<dbReference type="PANTHER" id="PTHR34698">
    <property type="entry name" value="5-OXOPROLINASE SUBUNIT B"/>
    <property type="match status" value="1"/>
</dbReference>
<dbReference type="Proteomes" id="UP000632858">
    <property type="component" value="Unassembled WGS sequence"/>
</dbReference>
<evidence type="ECO:0000259" key="4">
    <source>
        <dbReference type="SMART" id="SM00796"/>
    </source>
</evidence>
<dbReference type="RefSeq" id="WP_188447132.1">
    <property type="nucleotide sequence ID" value="NZ_BMFO01000001.1"/>
</dbReference>
<evidence type="ECO:0000313" key="6">
    <source>
        <dbReference type="Proteomes" id="UP000632858"/>
    </source>
</evidence>
<keyword evidence="3" id="KW-0067">ATP-binding</keyword>
<reference evidence="5" key="1">
    <citation type="journal article" date="2014" name="Int. J. Syst. Evol. Microbiol.">
        <title>Complete genome sequence of Corynebacterium casei LMG S-19264T (=DSM 44701T), isolated from a smear-ripened cheese.</title>
        <authorList>
            <consortium name="US DOE Joint Genome Institute (JGI-PGF)"/>
            <person name="Walter F."/>
            <person name="Albersmeier A."/>
            <person name="Kalinowski J."/>
            <person name="Ruckert C."/>
        </authorList>
    </citation>
    <scope>NUCLEOTIDE SEQUENCE</scope>
    <source>
        <strain evidence="5">CGMCC 1.12726</strain>
    </source>
</reference>